<dbReference type="EMBL" id="CAWUPB010000851">
    <property type="protein sequence ID" value="CAK7326560.1"/>
    <property type="molecule type" value="Genomic_DNA"/>
</dbReference>
<feature type="region of interest" description="Disordered" evidence="1">
    <location>
        <begin position="271"/>
        <end position="292"/>
    </location>
</feature>
<accession>A0AAV1R210</accession>
<evidence type="ECO:0000256" key="1">
    <source>
        <dbReference type="SAM" id="MobiDB-lite"/>
    </source>
</evidence>
<feature type="compositionally biased region" description="Basic and acidic residues" evidence="1">
    <location>
        <begin position="272"/>
        <end position="292"/>
    </location>
</feature>
<evidence type="ECO:0000313" key="3">
    <source>
        <dbReference type="Proteomes" id="UP001314170"/>
    </source>
</evidence>
<comment type="caution">
    <text evidence="2">The sequence shown here is derived from an EMBL/GenBank/DDBJ whole genome shotgun (WGS) entry which is preliminary data.</text>
</comment>
<gene>
    <name evidence="2" type="ORF">DCAF_LOCUS4262</name>
</gene>
<proteinExistence type="predicted"/>
<evidence type="ECO:0000313" key="2">
    <source>
        <dbReference type="EMBL" id="CAK7326560.1"/>
    </source>
</evidence>
<protein>
    <submittedName>
        <fullName evidence="2">Uncharacterized protein</fullName>
    </submittedName>
</protein>
<keyword evidence="3" id="KW-1185">Reference proteome</keyword>
<dbReference type="Proteomes" id="UP001314170">
    <property type="component" value="Unassembled WGS sequence"/>
</dbReference>
<name>A0AAV1R210_9ROSI</name>
<reference evidence="2 3" key="1">
    <citation type="submission" date="2024-01" db="EMBL/GenBank/DDBJ databases">
        <authorList>
            <person name="Waweru B."/>
        </authorList>
    </citation>
    <scope>NUCLEOTIDE SEQUENCE [LARGE SCALE GENOMIC DNA]</scope>
</reference>
<organism evidence="2 3">
    <name type="scientific">Dovyalis caffra</name>
    <dbReference type="NCBI Taxonomy" id="77055"/>
    <lineage>
        <taxon>Eukaryota</taxon>
        <taxon>Viridiplantae</taxon>
        <taxon>Streptophyta</taxon>
        <taxon>Embryophyta</taxon>
        <taxon>Tracheophyta</taxon>
        <taxon>Spermatophyta</taxon>
        <taxon>Magnoliopsida</taxon>
        <taxon>eudicotyledons</taxon>
        <taxon>Gunneridae</taxon>
        <taxon>Pentapetalae</taxon>
        <taxon>rosids</taxon>
        <taxon>fabids</taxon>
        <taxon>Malpighiales</taxon>
        <taxon>Salicaceae</taxon>
        <taxon>Flacourtieae</taxon>
        <taxon>Dovyalis</taxon>
    </lineage>
</organism>
<dbReference type="AlphaFoldDB" id="A0AAV1R210"/>
<sequence>MPHHNHHQTPKPNKIYSATIVKDVNNNKNSSSSNKIGYKFDLINWIPTHCPLPPLTNSISEMDLLKSDLYFVGEGKKQGEAWAARLAQVHQASGLAGTIYFPDVVVAAAVGVVTGSCVGSLIPLLFSAILSEYFLDLCGLTDANRIEDSSYEFSVLDSNSLLFLFKYAPEVAKGLHIGQELSFETANMSHRETWLASSSDDLRVEVAVVEQVSDDEAERLKAFSQIGQNKLFFPPTLHNGYRRKNGESLLVRVPRSFPKLDNFSPLKLLGRRQTEEQEISSKAETKTERSRD</sequence>